<dbReference type="OrthoDB" id="3249161at2759"/>
<keyword evidence="5" id="KW-1185">Reference proteome</keyword>
<dbReference type="AlphaFoldDB" id="A0A2V3IMW6"/>
<dbReference type="Pfam" id="PF02037">
    <property type="entry name" value="SAP"/>
    <property type="match status" value="1"/>
</dbReference>
<dbReference type="PROSITE" id="PS50800">
    <property type="entry name" value="SAP"/>
    <property type="match status" value="1"/>
</dbReference>
<feature type="compositionally biased region" description="Polar residues" evidence="2">
    <location>
        <begin position="276"/>
        <end position="289"/>
    </location>
</feature>
<evidence type="ECO:0000256" key="1">
    <source>
        <dbReference type="SAM" id="Coils"/>
    </source>
</evidence>
<feature type="coiled-coil region" evidence="1">
    <location>
        <begin position="64"/>
        <end position="91"/>
    </location>
</feature>
<name>A0A2V3IMW6_9FLOR</name>
<organism evidence="4 5">
    <name type="scientific">Gracilariopsis chorda</name>
    <dbReference type="NCBI Taxonomy" id="448386"/>
    <lineage>
        <taxon>Eukaryota</taxon>
        <taxon>Rhodophyta</taxon>
        <taxon>Florideophyceae</taxon>
        <taxon>Rhodymeniophycidae</taxon>
        <taxon>Gracilariales</taxon>
        <taxon>Gracilariaceae</taxon>
        <taxon>Gracilariopsis</taxon>
    </lineage>
</organism>
<comment type="caution">
    <text evidence="4">The sequence shown here is derived from an EMBL/GenBank/DDBJ whole genome shotgun (WGS) entry which is preliminary data.</text>
</comment>
<dbReference type="Proteomes" id="UP000247409">
    <property type="component" value="Unassembled WGS sequence"/>
</dbReference>
<dbReference type="Gene3D" id="1.10.720.30">
    <property type="entry name" value="SAP domain"/>
    <property type="match status" value="1"/>
</dbReference>
<feature type="domain" description="SAP" evidence="3">
    <location>
        <begin position="337"/>
        <end position="371"/>
    </location>
</feature>
<evidence type="ECO:0000256" key="2">
    <source>
        <dbReference type="SAM" id="MobiDB-lite"/>
    </source>
</evidence>
<feature type="compositionally biased region" description="Polar residues" evidence="2">
    <location>
        <begin position="179"/>
        <end position="193"/>
    </location>
</feature>
<dbReference type="SUPFAM" id="SSF68906">
    <property type="entry name" value="SAP domain"/>
    <property type="match status" value="1"/>
</dbReference>
<evidence type="ECO:0000313" key="5">
    <source>
        <dbReference type="Proteomes" id="UP000247409"/>
    </source>
</evidence>
<proteinExistence type="predicted"/>
<gene>
    <name evidence="4" type="ORF">BWQ96_06808</name>
</gene>
<dbReference type="EMBL" id="NBIV01000125">
    <property type="protein sequence ID" value="PXF43418.1"/>
    <property type="molecule type" value="Genomic_DNA"/>
</dbReference>
<dbReference type="InterPro" id="IPR003034">
    <property type="entry name" value="SAP_dom"/>
</dbReference>
<dbReference type="SMART" id="SM00513">
    <property type="entry name" value="SAP"/>
    <property type="match status" value="1"/>
</dbReference>
<evidence type="ECO:0000313" key="4">
    <source>
        <dbReference type="EMBL" id="PXF43418.1"/>
    </source>
</evidence>
<keyword evidence="1" id="KW-0175">Coiled coil</keyword>
<sequence>MAFLPQPILPMRSRSTNAQSITIKTTTSHPGAISVNRRSVYGVPAGNASTSRSAPVVCAAGNRADIRRELLKRMEQRNEALKQSNQKCATAFQQELESLRKTALPKPQPISSKKVSVAPFKPLDPTHELPAYEEPDLLPEAERRELLAPTKPPAEPGERKKETEADIPSPVSDLYAASGQVSDSKQRTRSNVSELYEPPSPSPSVKTQVRNGVSELYAPPAEKPNGSVFDKAVSRISETVETLYDEARDTIGEVVESFAPKEKKVLEDSTPEVVSENASEVASGTSSTEAIDERKSRSFGKAILDAIVEGVPSPPAEEATPPVDKSDLINLVDTGKIKNLTVTKLRRLLAANKLKTSGRKAELIARLTSYAKQ</sequence>
<evidence type="ECO:0000259" key="3">
    <source>
        <dbReference type="PROSITE" id="PS50800"/>
    </source>
</evidence>
<feature type="region of interest" description="Disordered" evidence="2">
    <location>
        <begin position="102"/>
        <end position="229"/>
    </location>
</feature>
<accession>A0A2V3IMW6</accession>
<protein>
    <recommendedName>
        <fullName evidence="3">SAP domain-containing protein</fullName>
    </recommendedName>
</protein>
<dbReference type="InterPro" id="IPR036361">
    <property type="entry name" value="SAP_dom_sf"/>
</dbReference>
<reference evidence="4 5" key="1">
    <citation type="journal article" date="2018" name="Mol. Biol. Evol.">
        <title>Analysis of the draft genome of the red seaweed Gracilariopsis chorda provides insights into genome size evolution in Rhodophyta.</title>
        <authorList>
            <person name="Lee J."/>
            <person name="Yang E.C."/>
            <person name="Graf L."/>
            <person name="Yang J.H."/>
            <person name="Qiu H."/>
            <person name="Zel Zion U."/>
            <person name="Chan C.X."/>
            <person name="Stephens T.G."/>
            <person name="Weber A.P.M."/>
            <person name="Boo G.H."/>
            <person name="Boo S.M."/>
            <person name="Kim K.M."/>
            <person name="Shin Y."/>
            <person name="Jung M."/>
            <person name="Lee S.J."/>
            <person name="Yim H.S."/>
            <person name="Lee J.H."/>
            <person name="Bhattacharya D."/>
            <person name="Yoon H.S."/>
        </authorList>
    </citation>
    <scope>NUCLEOTIDE SEQUENCE [LARGE SCALE GENOMIC DNA]</scope>
    <source>
        <strain evidence="4 5">SKKU-2015</strain>
        <tissue evidence="4">Whole body</tissue>
    </source>
</reference>
<feature type="region of interest" description="Disordered" evidence="2">
    <location>
        <begin position="266"/>
        <end position="294"/>
    </location>
</feature>